<protein>
    <submittedName>
        <fullName evidence="1">Uncharacterized protein</fullName>
    </submittedName>
</protein>
<sequence>MVELIGTINRNPDNVDLIRNRNFGVVGVWEFREALYKAAKEVATYRQHQINHKPDEVLAQAVKTKGIDLENNRK</sequence>
<dbReference type="Proteomes" id="UP000232883">
    <property type="component" value="Chromosome"/>
</dbReference>
<dbReference type="EMBL" id="CP025096">
    <property type="protein sequence ID" value="AUD06736.1"/>
    <property type="molecule type" value="Genomic_DNA"/>
</dbReference>
<accession>A0A2K8ZA40</accession>
<evidence type="ECO:0000313" key="1">
    <source>
        <dbReference type="EMBL" id="AUD06736.1"/>
    </source>
</evidence>
<gene>
    <name evidence="1" type="ORF">CWM47_35775</name>
</gene>
<proteinExistence type="predicted"/>
<organism evidence="1 2">
    <name type="scientific">Spirosoma pollinicola</name>
    <dbReference type="NCBI Taxonomy" id="2057025"/>
    <lineage>
        <taxon>Bacteria</taxon>
        <taxon>Pseudomonadati</taxon>
        <taxon>Bacteroidota</taxon>
        <taxon>Cytophagia</taxon>
        <taxon>Cytophagales</taxon>
        <taxon>Cytophagaceae</taxon>
        <taxon>Spirosoma</taxon>
    </lineage>
</organism>
<dbReference type="RefSeq" id="WP_100993271.1">
    <property type="nucleotide sequence ID" value="NZ_CP025096.1"/>
</dbReference>
<evidence type="ECO:0000313" key="2">
    <source>
        <dbReference type="Proteomes" id="UP000232883"/>
    </source>
</evidence>
<name>A0A2K8ZA40_9BACT</name>
<dbReference type="AlphaFoldDB" id="A0A2K8ZA40"/>
<reference evidence="1 2" key="1">
    <citation type="submission" date="2017-11" db="EMBL/GenBank/DDBJ databases">
        <title>Taxonomic description and genome sequences of Spirosoma HA7 sp. nov., isolated from pollen microhabitat of Corylus avellana.</title>
        <authorList>
            <person name="Ambika Manirajan B."/>
            <person name="Suarez C."/>
            <person name="Ratering S."/>
            <person name="Geissler-Plaum R."/>
            <person name="Cardinale M."/>
            <person name="Sylvia S."/>
        </authorList>
    </citation>
    <scope>NUCLEOTIDE SEQUENCE [LARGE SCALE GENOMIC DNA]</scope>
    <source>
        <strain evidence="1 2">HA7</strain>
    </source>
</reference>
<dbReference type="KEGG" id="spir:CWM47_35775"/>
<keyword evidence="2" id="KW-1185">Reference proteome</keyword>